<dbReference type="Pfam" id="PF13041">
    <property type="entry name" value="PPR_2"/>
    <property type="match status" value="2"/>
</dbReference>
<dbReference type="Gene3D" id="1.25.40.10">
    <property type="entry name" value="Tetratricopeptide repeat domain"/>
    <property type="match status" value="3"/>
</dbReference>
<proteinExistence type="predicted"/>
<dbReference type="Proteomes" id="UP000231279">
    <property type="component" value="Unassembled WGS sequence"/>
</dbReference>
<dbReference type="PANTHER" id="PTHR47926">
    <property type="entry name" value="PENTATRICOPEPTIDE REPEAT-CONTAINING PROTEIN"/>
    <property type="match status" value="1"/>
</dbReference>
<dbReference type="InterPro" id="IPR002885">
    <property type="entry name" value="PPR_rpt"/>
</dbReference>
<dbReference type="STRING" id="429701.A0A2G9HFE3"/>
<dbReference type="InterPro" id="IPR046960">
    <property type="entry name" value="PPR_At4g14850-like_plant"/>
</dbReference>
<keyword evidence="1" id="KW-0677">Repeat</keyword>
<dbReference type="OrthoDB" id="185373at2759"/>
<evidence type="ECO:0000313" key="3">
    <source>
        <dbReference type="EMBL" id="PIN16218.1"/>
    </source>
</evidence>
<dbReference type="FunFam" id="1.25.40.10:FF:000090">
    <property type="entry name" value="Pentatricopeptide repeat-containing protein, chloroplastic"/>
    <property type="match status" value="1"/>
</dbReference>
<dbReference type="AlphaFoldDB" id="A0A2G9HFE3"/>
<evidence type="ECO:0000256" key="1">
    <source>
        <dbReference type="ARBA" id="ARBA00022737"/>
    </source>
</evidence>
<evidence type="ECO:0000313" key="4">
    <source>
        <dbReference type="Proteomes" id="UP000231279"/>
    </source>
</evidence>
<keyword evidence="4" id="KW-1185">Reference proteome</keyword>
<accession>A0A2G9HFE3</accession>
<organism evidence="3 4">
    <name type="scientific">Handroanthus impetiginosus</name>
    <dbReference type="NCBI Taxonomy" id="429701"/>
    <lineage>
        <taxon>Eukaryota</taxon>
        <taxon>Viridiplantae</taxon>
        <taxon>Streptophyta</taxon>
        <taxon>Embryophyta</taxon>
        <taxon>Tracheophyta</taxon>
        <taxon>Spermatophyta</taxon>
        <taxon>Magnoliopsida</taxon>
        <taxon>eudicotyledons</taxon>
        <taxon>Gunneridae</taxon>
        <taxon>Pentapetalae</taxon>
        <taxon>asterids</taxon>
        <taxon>lamiids</taxon>
        <taxon>Lamiales</taxon>
        <taxon>Bignoniaceae</taxon>
        <taxon>Crescentiina</taxon>
        <taxon>Tabebuia alliance</taxon>
        <taxon>Handroanthus</taxon>
    </lineage>
</organism>
<dbReference type="PROSITE" id="PS51375">
    <property type="entry name" value="PPR"/>
    <property type="match status" value="3"/>
</dbReference>
<feature type="repeat" description="PPR" evidence="2">
    <location>
        <begin position="197"/>
        <end position="231"/>
    </location>
</feature>
<feature type="repeat" description="PPR" evidence="2">
    <location>
        <begin position="299"/>
        <end position="333"/>
    </location>
</feature>
<dbReference type="GO" id="GO:0003723">
    <property type="term" value="F:RNA binding"/>
    <property type="evidence" value="ECO:0007669"/>
    <property type="project" value="InterPro"/>
</dbReference>
<dbReference type="EMBL" id="NKXS01001923">
    <property type="protein sequence ID" value="PIN16218.1"/>
    <property type="molecule type" value="Genomic_DNA"/>
</dbReference>
<name>A0A2G9HFE3_9LAMI</name>
<comment type="caution">
    <text evidence="3">The sequence shown here is derived from an EMBL/GenBank/DDBJ whole genome shotgun (WGS) entry which is preliminary data.</text>
</comment>
<feature type="repeat" description="PPR" evidence="2">
    <location>
        <begin position="400"/>
        <end position="434"/>
    </location>
</feature>
<dbReference type="NCBIfam" id="TIGR00756">
    <property type="entry name" value="PPR"/>
    <property type="match status" value="2"/>
</dbReference>
<protein>
    <recommendedName>
        <fullName evidence="5">Pentacotripeptide-repeat region of PRORP domain-containing protein</fullName>
    </recommendedName>
</protein>
<dbReference type="InterPro" id="IPR011990">
    <property type="entry name" value="TPR-like_helical_dom_sf"/>
</dbReference>
<dbReference type="GO" id="GO:0009451">
    <property type="term" value="P:RNA modification"/>
    <property type="evidence" value="ECO:0007669"/>
    <property type="project" value="InterPro"/>
</dbReference>
<evidence type="ECO:0000256" key="2">
    <source>
        <dbReference type="PROSITE-ProRule" id="PRU00708"/>
    </source>
</evidence>
<sequence length="589" mass="66136">MIKRNVFRRVFRIWSTSRRNYSILSSDHYHKNLISLLQSCGQSSQTAQIHGLMIKTGLDNITFPLSKLLAQVCMQDIHYAASIFDRIKSPNLYMFNAMLRGHSVSHDPRKGLVLFNWMRAQNYGQDFLLDQFTLVSVLKSCSRLLEFWTGLGIHTVVLKSGFDLFLNVKNSLLHLYCVCGRIKEAQQLFDELHAMRDLVSWNTLIGGYLNIADHDLVLDLFKKLYGDGLGVTVTTILIVLSALKETRNISLGECLHLLCFKLGLLSNLNIVTALISMYGKHSNIHSAYKIFDETYVKNDVFLWNCLIDVHAKTGLLEEALELLRLMKHDKVQPNSSTLAGFLSSCSASGALSVGQYVHHYVEEQHLELDVVLGTAIVDMYAKSGLLGKAIYVFNRMGSKDVRSWTAMIWGYGVHGQAVSAIKLFHQMEEEGFEPNEVTFLAVLNSCSHGGLVVDGMSCFRRMLEVYQLVPKIEHYGCVIDLLGRAGLLEEAHELIKRLPVERDATALRALLGACRVYGNVELAKHVKWELEKIHNEHPADSLVLSSTYAVAGMVPHCSSMLERGNYLVKQGDYELSAKKEAGCSTIELT</sequence>
<dbReference type="Pfam" id="PF01535">
    <property type="entry name" value="PPR"/>
    <property type="match status" value="4"/>
</dbReference>
<dbReference type="PANTHER" id="PTHR47926:SF490">
    <property type="entry name" value="REPEAT-LIKE SUPERFAMILY PROTEIN, PUTATIVE-RELATED"/>
    <property type="match status" value="1"/>
</dbReference>
<gene>
    <name evidence="3" type="ORF">CDL12_11135</name>
</gene>
<reference evidence="4" key="1">
    <citation type="journal article" date="2018" name="Gigascience">
        <title>Genome assembly of the Pink Ipe (Handroanthus impetiginosus, Bignoniaceae), a highly valued, ecologically keystone Neotropical timber forest tree.</title>
        <authorList>
            <person name="Silva-Junior O.B."/>
            <person name="Grattapaglia D."/>
            <person name="Novaes E."/>
            <person name="Collevatti R.G."/>
        </authorList>
    </citation>
    <scope>NUCLEOTIDE SEQUENCE [LARGE SCALE GENOMIC DNA]</scope>
    <source>
        <strain evidence="4">cv. UFG-1</strain>
    </source>
</reference>
<evidence type="ECO:0008006" key="5">
    <source>
        <dbReference type="Google" id="ProtNLM"/>
    </source>
</evidence>